<name>A0A179C5C7_9LACO</name>
<dbReference type="InterPro" id="IPR001466">
    <property type="entry name" value="Beta-lactam-related"/>
</dbReference>
<dbReference type="Pfam" id="PF00144">
    <property type="entry name" value="Beta-lactamase"/>
    <property type="match status" value="1"/>
</dbReference>
<dbReference type="InterPro" id="IPR012338">
    <property type="entry name" value="Beta-lactam/transpept-like"/>
</dbReference>
<dbReference type="GO" id="GO:0016787">
    <property type="term" value="F:hydrolase activity"/>
    <property type="evidence" value="ECO:0007669"/>
    <property type="project" value="UniProtKB-KW"/>
</dbReference>
<dbReference type="AlphaFoldDB" id="A0A179C5C7"/>
<accession>A0A179C5C7</accession>
<comment type="caution">
    <text evidence="3">The sequence shown here is derived from an EMBL/GenBank/DDBJ whole genome shotgun (WGS) entry which is preliminary data.</text>
</comment>
<evidence type="ECO:0000313" key="4">
    <source>
        <dbReference type="Proteomes" id="UP000078520"/>
    </source>
</evidence>
<dbReference type="InterPro" id="IPR050789">
    <property type="entry name" value="Diverse_Enzym_Activities"/>
</dbReference>
<dbReference type="SUPFAM" id="SSF56601">
    <property type="entry name" value="beta-lactamase/transpeptidase-like"/>
    <property type="match status" value="1"/>
</dbReference>
<gene>
    <name evidence="3" type="ORF">A3O14_02495</name>
</gene>
<dbReference type="Proteomes" id="UP000078520">
    <property type="component" value="Unassembled WGS sequence"/>
</dbReference>
<dbReference type="OrthoDB" id="9803467at2"/>
<dbReference type="Gene3D" id="3.40.710.10">
    <property type="entry name" value="DD-peptidase/beta-lactamase superfamily"/>
    <property type="match status" value="1"/>
</dbReference>
<feature type="domain" description="Beta-lactamase-related" evidence="2">
    <location>
        <begin position="10"/>
        <end position="314"/>
    </location>
</feature>
<protein>
    <submittedName>
        <fullName evidence="3">Serine hydrolase</fullName>
    </submittedName>
</protein>
<keyword evidence="1 3" id="KW-0378">Hydrolase</keyword>
<organism evidence="3 4">
    <name type="scientific">Ligilactobacillus aviarius</name>
    <dbReference type="NCBI Taxonomy" id="1606"/>
    <lineage>
        <taxon>Bacteria</taxon>
        <taxon>Bacillati</taxon>
        <taxon>Bacillota</taxon>
        <taxon>Bacilli</taxon>
        <taxon>Lactobacillales</taxon>
        <taxon>Lactobacillaceae</taxon>
        <taxon>Ligilactobacillus</taxon>
    </lineage>
</organism>
<dbReference type="EMBL" id="LVKI01000006">
    <property type="protein sequence ID" value="OAQ08812.1"/>
    <property type="molecule type" value="Genomic_DNA"/>
</dbReference>
<evidence type="ECO:0000313" key="3">
    <source>
        <dbReference type="EMBL" id="OAQ08812.1"/>
    </source>
</evidence>
<dbReference type="PANTHER" id="PTHR43283">
    <property type="entry name" value="BETA-LACTAMASE-RELATED"/>
    <property type="match status" value="1"/>
</dbReference>
<proteinExistence type="predicted"/>
<sequence length="329" mass="37160">MKADAVKARMMQMVDEQIVPGVSYAHLHDGQVETMVYGKAALVPQVQPLRWGMLYDMASLTKVVGTTTMILKMIEQEMLALDDRVADYIPLFNDQRVTVRHLLTHTSAISGYIPHRNQLPPDKLLAALDSLSVGDWFDQKVVYTDVGLIMLGQIIEKFYQAPVQTVIQNEVLIPLGLTESTFDPVKENCVPTEMTADRGLIQGEVHDPKAFILKEHCGSAGLFMPLNDLIKFAQWILGITENDLLQRSTLDSLFKDWTTHHLGRSLGWDLRISPDQTPWIYHTGYTGTYILLSKARQEGLIVLTNRVHPTADNQAFLDFRDQLVVDFIK</sequence>
<evidence type="ECO:0000259" key="2">
    <source>
        <dbReference type="Pfam" id="PF00144"/>
    </source>
</evidence>
<dbReference type="PANTHER" id="PTHR43283:SF11">
    <property type="entry name" value="BETA-LACTAMASE-RELATED DOMAIN-CONTAINING PROTEIN"/>
    <property type="match status" value="1"/>
</dbReference>
<evidence type="ECO:0000256" key="1">
    <source>
        <dbReference type="ARBA" id="ARBA00022801"/>
    </source>
</evidence>
<reference evidence="4" key="1">
    <citation type="submission" date="2016-03" db="EMBL/GenBank/DDBJ databases">
        <authorList>
            <person name="Johnson T.J."/>
            <person name="Youmans B."/>
            <person name="Case K."/>
            <person name="Noll S."/>
        </authorList>
    </citation>
    <scope>NUCLEOTIDE SEQUENCE [LARGE SCALE GENOMIC DNA]</scope>
    <source>
        <strain evidence="4">UMNLAv8</strain>
    </source>
</reference>
<dbReference type="RefSeq" id="WP_064208118.1">
    <property type="nucleotide sequence ID" value="NZ_LVKC01000010.1"/>
</dbReference>